<gene>
    <name evidence="3" type="primary">LOC106808049</name>
</gene>
<dbReference type="Gene3D" id="3.30.200.160">
    <property type="entry name" value="TFIIIC, subcomplex tauA, subunit Sfc1, barrel domain"/>
    <property type="match status" value="1"/>
</dbReference>
<proteinExistence type="predicted"/>
<reference evidence="3" key="1">
    <citation type="submission" date="2025-08" db="UniProtKB">
        <authorList>
            <consortium name="RefSeq"/>
        </authorList>
    </citation>
    <scope>IDENTIFICATION</scope>
</reference>
<dbReference type="Pfam" id="PF17682">
    <property type="entry name" value="Tau95_N"/>
    <property type="match status" value="1"/>
</dbReference>
<dbReference type="InterPro" id="IPR041499">
    <property type="entry name" value="Tfc1/Sfc1_N"/>
</dbReference>
<accession>A0ABM1E1M0</accession>
<dbReference type="RefSeq" id="XP_014666091.1">
    <property type="nucleotide sequence ID" value="XM_014810605.1"/>
</dbReference>
<dbReference type="GeneID" id="106808049"/>
<dbReference type="PANTHER" id="PTHR13230">
    <property type="entry name" value="GENERAL TRANSCRIPTION FACTOR IIIC, POLYPEPTIDE 5"/>
    <property type="match status" value="1"/>
</dbReference>
<dbReference type="InterPro" id="IPR040454">
    <property type="entry name" value="TF_IIIC_Tfc1/Sfc1"/>
</dbReference>
<feature type="domain" description="Transcription factor IIIC subunit Tfc1/Sfc1 triple barrel" evidence="1">
    <location>
        <begin position="32"/>
        <end position="140"/>
    </location>
</feature>
<dbReference type="Proteomes" id="UP000695022">
    <property type="component" value="Unplaced"/>
</dbReference>
<dbReference type="InterPro" id="IPR042536">
    <property type="entry name" value="TFIIIC_tauA_Sfc1"/>
</dbReference>
<protein>
    <submittedName>
        <fullName evidence="3">General transcription factor 3C polypeptide 5-like</fullName>
    </submittedName>
</protein>
<name>A0ABM1E1M0_PRICU</name>
<evidence type="ECO:0000313" key="2">
    <source>
        <dbReference type="Proteomes" id="UP000695022"/>
    </source>
</evidence>
<dbReference type="PANTHER" id="PTHR13230:SF5">
    <property type="entry name" value="GENERAL TRANSCRIPTION FACTOR 3C POLYPEPTIDE 5"/>
    <property type="match status" value="1"/>
</dbReference>
<organism evidence="2 3">
    <name type="scientific">Priapulus caudatus</name>
    <name type="common">Priapulid worm</name>
    <dbReference type="NCBI Taxonomy" id="37621"/>
    <lineage>
        <taxon>Eukaryota</taxon>
        <taxon>Metazoa</taxon>
        <taxon>Ecdysozoa</taxon>
        <taxon>Scalidophora</taxon>
        <taxon>Priapulida</taxon>
        <taxon>Priapulimorpha</taxon>
        <taxon>Priapulimorphida</taxon>
        <taxon>Priapulidae</taxon>
        <taxon>Priapulus</taxon>
    </lineage>
</organism>
<evidence type="ECO:0000259" key="1">
    <source>
        <dbReference type="Pfam" id="PF17682"/>
    </source>
</evidence>
<keyword evidence="2" id="KW-1185">Reference proteome</keyword>
<evidence type="ECO:0000313" key="3">
    <source>
        <dbReference type="RefSeq" id="XP_014666091.1"/>
    </source>
</evidence>
<sequence length="267" mass="30048">MNSSGTDGSDVGESVVLPDAINVPFNQTRKFVLVEYPAVVMNVDKMLTSLGGENAVSRANADPSRRLELRFRPQDIFCKPACGDRFNTTNLLMKVVRRRKKKSSGLGAERREPEVTLHAEILGVVDTTYRFQSMVDFQYLPMQRNADGTKFDSVYKDIVPQKIEMPGWLSQSAPLFVPPLIFSRFDQPVDYHFRRDATAPDKSAQPVGNKKGDHQLEELASTEMEESNLIRVARHRRSVYTMFVSYGERHNKAGGCCHCSGKLSQTL</sequence>